<gene>
    <name evidence="2" type="ORF">CPAV1605_580</name>
</gene>
<organism evidence="2">
    <name type="scientific">seawater metagenome</name>
    <dbReference type="NCBI Taxonomy" id="1561972"/>
    <lineage>
        <taxon>unclassified sequences</taxon>
        <taxon>metagenomes</taxon>
        <taxon>ecological metagenomes</taxon>
    </lineage>
</organism>
<proteinExistence type="predicted"/>
<dbReference type="AlphaFoldDB" id="A0A5E8CLG5"/>
<reference evidence="2" key="1">
    <citation type="submission" date="2019-09" db="EMBL/GenBank/DDBJ databases">
        <authorList>
            <person name="Needham M D."/>
        </authorList>
    </citation>
    <scope>NUCLEOTIDE SEQUENCE</scope>
</reference>
<protein>
    <submittedName>
        <fullName evidence="2">Uncharacterized protein</fullName>
    </submittedName>
</protein>
<dbReference type="EMBL" id="CABVLZ010000002">
    <property type="protein sequence ID" value="VVU94855.1"/>
    <property type="molecule type" value="Genomic_DNA"/>
</dbReference>
<sequence length="346" mass="39295">MNSKLSINILYFIVIVLIVLFGAFIYNIKSAITQNTKLNNLINKLNKKDKQQIMEWIDDRKKEFNTPKNNFSENQPYNWNICGMPNYISEEAAELVPFDAENTCQINEPLGKEKAQKLAKALGITDEIIFTADEFKCILQNSPPDDQKILITCIFNLTNTCHSNKLMVYKKYGIIDLMKKLAISKLEDAKSLASYGTSIFVEDNELYIANACYNTDEFKRNCKAFNELILGSLEKTTASCGELVKFLKMFLFGLRENLQGASCQDDAGGACVASLTYKDTQDTKYYGVPITPVIWTANFILIYCICPELGELMPAYIQPFPEDVANELQNNGKLKYSDWIDKFETC</sequence>
<name>A0A5E8CLG5_9ZZZZ</name>
<keyword evidence="1" id="KW-0812">Transmembrane</keyword>
<feature type="transmembrane region" description="Helical" evidence="1">
    <location>
        <begin position="7"/>
        <end position="26"/>
    </location>
</feature>
<accession>A0A5E8CLG5</accession>
<keyword evidence="1" id="KW-1133">Transmembrane helix</keyword>
<keyword evidence="1" id="KW-0472">Membrane</keyword>
<evidence type="ECO:0000313" key="2">
    <source>
        <dbReference type="EMBL" id="VVU94855.1"/>
    </source>
</evidence>
<evidence type="ECO:0000256" key="1">
    <source>
        <dbReference type="SAM" id="Phobius"/>
    </source>
</evidence>